<evidence type="ECO:0000313" key="2">
    <source>
        <dbReference type="EMBL" id="MDT7015386.1"/>
    </source>
</evidence>
<evidence type="ECO:0000313" key="3">
    <source>
        <dbReference type="Proteomes" id="UP001254075"/>
    </source>
</evidence>
<protein>
    <submittedName>
        <fullName evidence="2">YjzC family protein</fullName>
    </submittedName>
</protein>
<evidence type="ECO:0000256" key="1">
    <source>
        <dbReference type="SAM" id="MobiDB-lite"/>
    </source>
</evidence>
<proteinExistence type="predicted"/>
<dbReference type="RefSeq" id="WP_125583702.1">
    <property type="nucleotide sequence ID" value="NZ_JAPDOC010000046.1"/>
</dbReference>
<accession>A0AAW8WAQ0</accession>
<feature type="compositionally biased region" description="Polar residues" evidence="1">
    <location>
        <begin position="35"/>
        <end position="50"/>
    </location>
</feature>
<gene>
    <name evidence="2" type="ORF">RI532_13470</name>
</gene>
<dbReference type="Proteomes" id="UP001254075">
    <property type="component" value="Unassembled WGS sequence"/>
</dbReference>
<dbReference type="InterPro" id="IPR025549">
    <property type="entry name" value="YjzC"/>
</dbReference>
<sequence length="57" mass="6257">MAKLFEPGIDNVKSGRYIEVGPRGGKVSNPHHATMKNNTSTLPPTSQGTHNKWKKVN</sequence>
<dbReference type="EMBL" id="JAVLAM010000006">
    <property type="protein sequence ID" value="MDT7015386.1"/>
    <property type="molecule type" value="Genomic_DNA"/>
</dbReference>
<reference evidence="2" key="1">
    <citation type="submission" date="2023-08" db="EMBL/GenBank/DDBJ databases">
        <authorList>
            <person name="Page C.A."/>
            <person name="Perez-Diaz I.M."/>
        </authorList>
    </citation>
    <scope>NUCLEOTIDE SEQUENCE</scope>
    <source>
        <strain evidence="2">3.8.38</strain>
    </source>
</reference>
<dbReference type="AlphaFoldDB" id="A0AAW8WAQ0"/>
<organism evidence="2 3">
    <name type="scientific">Levilactobacillus namurensis</name>
    <dbReference type="NCBI Taxonomy" id="380393"/>
    <lineage>
        <taxon>Bacteria</taxon>
        <taxon>Bacillati</taxon>
        <taxon>Bacillota</taxon>
        <taxon>Bacilli</taxon>
        <taxon>Lactobacillales</taxon>
        <taxon>Lactobacillaceae</taxon>
        <taxon>Levilactobacillus</taxon>
    </lineage>
</organism>
<feature type="region of interest" description="Disordered" evidence="1">
    <location>
        <begin position="16"/>
        <end position="57"/>
    </location>
</feature>
<name>A0AAW8WAQ0_9LACO</name>
<dbReference type="Pfam" id="PF14168">
    <property type="entry name" value="YjzC"/>
    <property type="match status" value="1"/>
</dbReference>
<comment type="caution">
    <text evidence="2">The sequence shown here is derived from an EMBL/GenBank/DDBJ whole genome shotgun (WGS) entry which is preliminary data.</text>
</comment>